<evidence type="ECO:0000256" key="1">
    <source>
        <dbReference type="SAM" id="SignalP"/>
    </source>
</evidence>
<keyword evidence="9" id="KW-1185">Reference proteome</keyword>
<proteinExistence type="predicted"/>
<feature type="domain" description="DUF1585" evidence="2">
    <location>
        <begin position="730"/>
        <end position="803"/>
    </location>
</feature>
<dbReference type="InterPro" id="IPR013043">
    <property type="entry name" value="DUF1595"/>
</dbReference>
<dbReference type="Pfam" id="PF07626">
    <property type="entry name" value="PSD3"/>
    <property type="match status" value="1"/>
</dbReference>
<dbReference type="AlphaFoldDB" id="A0A5C5WSU2"/>
<dbReference type="InterPro" id="IPR011429">
    <property type="entry name" value="Cyt_c_Planctomycete-type"/>
</dbReference>
<dbReference type="InterPro" id="IPR011478">
    <property type="entry name" value="DUF1585"/>
</dbReference>
<feature type="chain" id="PRO_5023129472" evidence="1">
    <location>
        <begin position="24"/>
        <end position="806"/>
    </location>
</feature>
<dbReference type="InterPro" id="IPR013042">
    <property type="entry name" value="DUF1592"/>
</dbReference>
<comment type="caution">
    <text evidence="8">The sequence shown here is derived from an EMBL/GenBank/DDBJ whole genome shotgun (WGS) entry which is preliminary data.</text>
</comment>
<feature type="domain" description="DUF1587" evidence="3">
    <location>
        <begin position="127"/>
        <end position="190"/>
    </location>
</feature>
<dbReference type="Pfam" id="PF07635">
    <property type="entry name" value="PSCyt1"/>
    <property type="match status" value="1"/>
</dbReference>
<gene>
    <name evidence="8" type="ORF">Pla22_16280</name>
</gene>
<evidence type="ECO:0000313" key="8">
    <source>
        <dbReference type="EMBL" id="TWT53994.1"/>
    </source>
</evidence>
<organism evidence="8 9">
    <name type="scientific">Rubripirellula amarantea</name>
    <dbReference type="NCBI Taxonomy" id="2527999"/>
    <lineage>
        <taxon>Bacteria</taxon>
        <taxon>Pseudomonadati</taxon>
        <taxon>Planctomycetota</taxon>
        <taxon>Planctomycetia</taxon>
        <taxon>Pirellulales</taxon>
        <taxon>Pirellulaceae</taxon>
        <taxon>Rubripirellula</taxon>
    </lineage>
</organism>
<evidence type="ECO:0000313" key="9">
    <source>
        <dbReference type="Proteomes" id="UP000316598"/>
    </source>
</evidence>
<keyword evidence="1" id="KW-0732">Signal</keyword>
<dbReference type="RefSeq" id="WP_242631863.1">
    <property type="nucleotide sequence ID" value="NZ_SJPI01000001.1"/>
</dbReference>
<sequence length="806" mass="90001" precursor="true">MLLVRSLLIAVSVCVLSPLRGFAKDSSATQPPAITMRLVERSCIGCHEGPDGEGGLDLTALSTDLSDPNVAMAWVRIHDRVKDGEMPPPDDDELADPLRRNFTRQTAKWISDFQESQFEQFGRVQGRRLTNSELERTLQDLLAIDIPLSRLMTAEPRNDGFIGIADSQSMSHYQMESHIKAVDAALDTAFDRIVGPTSPMVRELPPEKIARKNPKRRCRDPEMRKGLAVTWASKMIFYGRMTSTTSPEDGWYRITFKASGLKPPEGRDVWCTIRSGACVSGDPLMNWIGSFAATKDPAVHVYDAWIPAGHMIEIRPGDAMLKQAKFQGGQVGVGEGEPQNVPGVALHSLKMERIYPKGDPVETRRRLLGDLNVSIDRKKHKIELKSKTPDAALARQLRSFMHSAFRRPVPQNVVNAYSKMLGQAIESGEEPIMALKSTYRAVLCSPRFIYRVEPFEDSSSGSSLLDQYAIANRLAYFLTGTMPDEVLLQLAADGQLSDPNVLHQQVDRLLDDAGRPKFVKDFAAEWLDLMDIDFTEPDPGLYRNYDPVVQNAMLDETHLFLDEMIDKDLPIQNLVRSDFTYLNSRLARHYGIEDFDGNETKRHTLDKSSVRGGLLAHGAIMKVTANGTTTSPVLRGVWVSERILGTEIPPPPENVPAVEPDIRGATTIREQLLKHVDDSQCAACHVKIDPPGYALENFDPAGQWRERYFNRNAKGSNRRPKIDPSFQMPSGEKFEDFNQFRDLVSADTDALARNVVEKLLTYGTGATIKFADRENVETIVKQTKSDRHGMKSLIKAVVTSPTFLSK</sequence>
<evidence type="ECO:0000259" key="7">
    <source>
        <dbReference type="Pfam" id="PF07637"/>
    </source>
</evidence>
<evidence type="ECO:0000259" key="4">
    <source>
        <dbReference type="Pfam" id="PF07627"/>
    </source>
</evidence>
<feature type="domain" description="DUF1588" evidence="4">
    <location>
        <begin position="611"/>
        <end position="707"/>
    </location>
</feature>
<dbReference type="Pfam" id="PF07627">
    <property type="entry name" value="PSCyt3"/>
    <property type="match status" value="1"/>
</dbReference>
<dbReference type="InterPro" id="IPR013036">
    <property type="entry name" value="DUF1587"/>
</dbReference>
<feature type="domain" description="DUF1592" evidence="5">
    <location>
        <begin position="465"/>
        <end position="592"/>
    </location>
</feature>
<feature type="domain" description="Cytochrome C Planctomycete-type" evidence="6">
    <location>
        <begin position="43"/>
        <end position="90"/>
    </location>
</feature>
<dbReference type="EMBL" id="SJPI01000001">
    <property type="protein sequence ID" value="TWT53994.1"/>
    <property type="molecule type" value="Genomic_DNA"/>
</dbReference>
<feature type="signal peptide" evidence="1">
    <location>
        <begin position="1"/>
        <end position="23"/>
    </location>
</feature>
<evidence type="ECO:0000259" key="5">
    <source>
        <dbReference type="Pfam" id="PF07631"/>
    </source>
</evidence>
<reference evidence="8 9" key="1">
    <citation type="submission" date="2019-02" db="EMBL/GenBank/DDBJ databases">
        <title>Deep-cultivation of Planctomycetes and their phenomic and genomic characterization uncovers novel biology.</title>
        <authorList>
            <person name="Wiegand S."/>
            <person name="Jogler M."/>
            <person name="Boedeker C."/>
            <person name="Pinto D."/>
            <person name="Vollmers J."/>
            <person name="Rivas-Marin E."/>
            <person name="Kohn T."/>
            <person name="Peeters S.H."/>
            <person name="Heuer A."/>
            <person name="Rast P."/>
            <person name="Oberbeckmann S."/>
            <person name="Bunk B."/>
            <person name="Jeske O."/>
            <person name="Meyerdierks A."/>
            <person name="Storesund J.E."/>
            <person name="Kallscheuer N."/>
            <person name="Luecker S."/>
            <person name="Lage O.M."/>
            <person name="Pohl T."/>
            <person name="Merkel B.J."/>
            <person name="Hornburger P."/>
            <person name="Mueller R.-W."/>
            <person name="Bruemmer F."/>
            <person name="Labrenz M."/>
            <person name="Spormann A.M."/>
            <person name="Op Den Camp H."/>
            <person name="Overmann J."/>
            <person name="Amann R."/>
            <person name="Jetten M.S.M."/>
            <person name="Mascher T."/>
            <person name="Medema M.H."/>
            <person name="Devos D.P."/>
            <person name="Kaster A.-K."/>
            <person name="Ovreas L."/>
            <person name="Rohde M."/>
            <person name="Galperin M.Y."/>
            <person name="Jogler C."/>
        </authorList>
    </citation>
    <scope>NUCLEOTIDE SEQUENCE [LARGE SCALE GENOMIC DNA]</scope>
    <source>
        <strain evidence="8 9">Pla22</strain>
    </source>
</reference>
<dbReference type="InterPro" id="IPR013039">
    <property type="entry name" value="DUF1588"/>
</dbReference>
<accession>A0A5C5WSU2</accession>
<name>A0A5C5WSU2_9BACT</name>
<dbReference type="Proteomes" id="UP000316598">
    <property type="component" value="Unassembled WGS sequence"/>
</dbReference>
<feature type="domain" description="DUF1595" evidence="7">
    <location>
        <begin position="395"/>
        <end position="453"/>
    </location>
</feature>
<evidence type="ECO:0000259" key="3">
    <source>
        <dbReference type="Pfam" id="PF07626"/>
    </source>
</evidence>
<dbReference type="Pfam" id="PF07631">
    <property type="entry name" value="PSD4"/>
    <property type="match status" value="1"/>
</dbReference>
<dbReference type="Pfam" id="PF07637">
    <property type="entry name" value="PSD5"/>
    <property type="match status" value="1"/>
</dbReference>
<protein>
    <submittedName>
        <fullName evidence="8">Planctomycete cytochrome C</fullName>
    </submittedName>
</protein>
<evidence type="ECO:0000259" key="2">
    <source>
        <dbReference type="Pfam" id="PF07624"/>
    </source>
</evidence>
<dbReference type="Pfam" id="PF07624">
    <property type="entry name" value="PSD2"/>
    <property type="match status" value="1"/>
</dbReference>
<evidence type="ECO:0000259" key="6">
    <source>
        <dbReference type="Pfam" id="PF07635"/>
    </source>
</evidence>